<reference evidence="4" key="1">
    <citation type="submission" date="2022-08" db="EMBL/GenBank/DDBJ databases">
        <title>Novel Bdellovibrio Species Isolated from Svalbard: Designation Bdellovibrio svalbardensis.</title>
        <authorList>
            <person name="Mitchell R.J."/>
            <person name="Choi S.Y."/>
        </authorList>
    </citation>
    <scope>NUCLEOTIDE SEQUENCE</scope>
    <source>
        <strain evidence="4">PAP01</strain>
    </source>
</reference>
<name>A0ABT6DEY7_9BACT</name>
<feature type="compositionally biased region" description="Low complexity" evidence="1">
    <location>
        <begin position="160"/>
        <end position="170"/>
    </location>
</feature>
<proteinExistence type="predicted"/>
<dbReference type="Gene3D" id="3.30.70.1070">
    <property type="entry name" value="Sporulation related repeat"/>
    <property type="match status" value="1"/>
</dbReference>
<feature type="compositionally biased region" description="Basic and acidic residues" evidence="1">
    <location>
        <begin position="45"/>
        <end position="55"/>
    </location>
</feature>
<dbReference type="InterPro" id="IPR007730">
    <property type="entry name" value="SPOR-like_dom"/>
</dbReference>
<feature type="compositionally biased region" description="Basic and acidic residues" evidence="1">
    <location>
        <begin position="95"/>
        <end position="125"/>
    </location>
</feature>
<dbReference type="EMBL" id="JANRMI010000001">
    <property type="protein sequence ID" value="MDG0815408.1"/>
    <property type="molecule type" value="Genomic_DNA"/>
</dbReference>
<keyword evidence="2" id="KW-0472">Membrane</keyword>
<keyword evidence="5" id="KW-1185">Reference proteome</keyword>
<comment type="caution">
    <text evidence="4">The sequence shown here is derived from an EMBL/GenBank/DDBJ whole genome shotgun (WGS) entry which is preliminary data.</text>
</comment>
<feature type="transmembrane region" description="Helical" evidence="2">
    <location>
        <begin position="7"/>
        <end position="28"/>
    </location>
</feature>
<evidence type="ECO:0000313" key="5">
    <source>
        <dbReference type="Proteomes" id="UP001152321"/>
    </source>
</evidence>
<accession>A0ABT6DEY7</accession>
<feature type="domain" description="SPOR" evidence="3">
    <location>
        <begin position="185"/>
        <end position="264"/>
    </location>
</feature>
<keyword evidence="2" id="KW-1133">Transmembrane helix</keyword>
<evidence type="ECO:0000256" key="2">
    <source>
        <dbReference type="SAM" id="Phobius"/>
    </source>
</evidence>
<dbReference type="PROSITE" id="PS51724">
    <property type="entry name" value="SPOR"/>
    <property type="match status" value="1"/>
</dbReference>
<evidence type="ECO:0000259" key="3">
    <source>
        <dbReference type="PROSITE" id="PS51724"/>
    </source>
</evidence>
<protein>
    <submittedName>
        <fullName evidence="4">SPOR domain-containing protein</fullName>
    </submittedName>
</protein>
<gene>
    <name evidence="4" type="ORF">NWE73_03475</name>
</gene>
<dbReference type="Pfam" id="PF05036">
    <property type="entry name" value="SPOR"/>
    <property type="match status" value="1"/>
</dbReference>
<organism evidence="4 5">
    <name type="scientific">Bdellovibrio svalbardensis</name>
    <dbReference type="NCBI Taxonomy" id="2972972"/>
    <lineage>
        <taxon>Bacteria</taxon>
        <taxon>Pseudomonadati</taxon>
        <taxon>Bdellovibrionota</taxon>
        <taxon>Bdellovibrionia</taxon>
        <taxon>Bdellovibrionales</taxon>
        <taxon>Pseudobdellovibrionaceae</taxon>
        <taxon>Bdellovibrio</taxon>
    </lineage>
</organism>
<dbReference type="InterPro" id="IPR036680">
    <property type="entry name" value="SPOR-like_sf"/>
</dbReference>
<evidence type="ECO:0000256" key="1">
    <source>
        <dbReference type="SAM" id="MobiDB-lite"/>
    </source>
</evidence>
<feature type="region of interest" description="Disordered" evidence="1">
    <location>
        <begin position="41"/>
        <end position="174"/>
    </location>
</feature>
<sequence length="267" mass="28491">MAAKTDVVVKLVLVFFISLLSFSIGTFVGKKYSDNQHQLSQLEPQKAEKADREVASVEEGTEGEKKSSGTMTDAEIAKLAEEFVADETTPSTETAKTEEGGHKVEASHNEAAVAEHKEEKADAHKPAPATPHGKDKATPVTKHAEPSPAAKEIAAGKVPTATEHTTAATTKEARVPSSLPKDVAAYTVGKFTVQVASYADEAEAQKFASDLKDKGYSAFYVPANIKGKTWFRVSVGQFATPKEAASYRAELLGKAKVNSAIVQKITE</sequence>
<dbReference type="RefSeq" id="WP_277576883.1">
    <property type="nucleotide sequence ID" value="NZ_JANRMI010000001.1"/>
</dbReference>
<keyword evidence="2" id="KW-0812">Transmembrane</keyword>
<evidence type="ECO:0000313" key="4">
    <source>
        <dbReference type="EMBL" id="MDG0815408.1"/>
    </source>
</evidence>
<feature type="compositionally biased region" description="Basic and acidic residues" evidence="1">
    <location>
        <begin position="132"/>
        <end position="145"/>
    </location>
</feature>
<dbReference type="SUPFAM" id="SSF110997">
    <property type="entry name" value="Sporulation related repeat"/>
    <property type="match status" value="1"/>
</dbReference>
<dbReference type="Proteomes" id="UP001152321">
    <property type="component" value="Unassembled WGS sequence"/>
</dbReference>